<feature type="region of interest" description="Disordered" evidence="1">
    <location>
        <begin position="1192"/>
        <end position="1250"/>
    </location>
</feature>
<feature type="region of interest" description="Disordered" evidence="1">
    <location>
        <begin position="378"/>
        <end position="484"/>
    </location>
</feature>
<dbReference type="Proteomes" id="UP001057375">
    <property type="component" value="Unassembled WGS sequence"/>
</dbReference>
<evidence type="ECO:0000313" key="4">
    <source>
        <dbReference type="Proteomes" id="UP001057375"/>
    </source>
</evidence>
<keyword evidence="2" id="KW-1133">Transmembrane helix</keyword>
<feature type="compositionally biased region" description="Basic residues" evidence="1">
    <location>
        <begin position="430"/>
        <end position="449"/>
    </location>
</feature>
<organism evidence="3 4">
    <name type="scientific">Aduncisulcus paluster</name>
    <dbReference type="NCBI Taxonomy" id="2918883"/>
    <lineage>
        <taxon>Eukaryota</taxon>
        <taxon>Metamonada</taxon>
        <taxon>Carpediemonas-like organisms</taxon>
        <taxon>Aduncisulcus</taxon>
    </lineage>
</organism>
<feature type="region of interest" description="Disordered" evidence="1">
    <location>
        <begin position="299"/>
        <end position="329"/>
    </location>
</feature>
<feature type="region of interest" description="Disordered" evidence="1">
    <location>
        <begin position="2856"/>
        <end position="2886"/>
    </location>
</feature>
<feature type="compositionally biased region" description="Acidic residues" evidence="1">
    <location>
        <begin position="310"/>
        <end position="323"/>
    </location>
</feature>
<feature type="compositionally biased region" description="Polar residues" evidence="1">
    <location>
        <begin position="120"/>
        <end position="129"/>
    </location>
</feature>
<evidence type="ECO:0000256" key="1">
    <source>
        <dbReference type="SAM" id="MobiDB-lite"/>
    </source>
</evidence>
<sequence>MLSSKSQSSITGTSTDFGKSDSTSISFSSSLFSIESNSSLSNSTSGIPIRHPPNGIKSIGVKKKNSKIDDKTQKKKSRISDRKNKKYKRQGFDIEKFANLGSSTSQPSFSHVAQKEKKNSSLSRVQQMEYSSVTKSTYKSSNVNISNKSPNSKSPYSDQDTDSSGADGSSSTALSSSFSSPSANGTLSSTATSNSAGPHSVHSSSHSLHDGSQSAGHINPFQMSYLDSASDNSIQDRLSSRSESTKSSVSDKALVHDDRDSNHFFSSIRPLLNSYSLQSAVIGKPRSSVFDSPIGYGLDEISDRSRLSEIGEDEEKDTDEDPDGGYNYHRSELSDEIRMTPELVLTTHSSGLVDGFLENQSHDSSPGSDKILGMASTTIQSDSLNPIHHFSVKEEEEEEEEEKESKSTLMSMKADIRHALGKIDEAKKIREMKRRKREKKKKKDKRKKKLLEISSKTNERPISTSGDDLSDKSQYSDLRRNSISKNRKGIEQSVSFVTTNNTLSSSAVPFHKTLPKSASAAITPMMSRSGSLETFNPLSNVSLLSPYFSSIVSNFKALTYRLSNILGDTVVSGVYCGLFQIIVISIVCVRVVGETWDLSFILTINSILLGILCMVFYVYPSYVGIPQQIVASCTLGILCGNTLGLILGIYCFPFLSFDHSNFWLFTFFSHSLAQYRAIPAIMGICVIVLCIFFSFLTYIIFRVLPWKSTKMRLELLCTNDDSIRDKNFTEVASVRFSKEIVGLKGIDINTKLNKNMIANPNNNNNSNRLKAGLPITNSNTLSPSKRKKRKKVANVASGEHSSIFRKLRRSSDGVDPKSIVVHGSPGTLKPSPTTLPSISHLEKAEEEEEEVEEVDRVEEAGNHLEEIDEDIVSTQPTDSGYSYISKSYPGLEFNSPIHTLMDVREEDDHNTLPDIPSASSESPVDLYPLGSLNFSGALSERSESHNLSNQDQEGDATVIPGEERIQRPEEEFNGYLMDLDHMSSEGELSSIHPESESEHTIDLGTSAIFRNHKSIMEMINPVPLEEDGLSSMESPRVILAETTLESESNAMVQPESIIDSSLKEESLTGDGSSSPSVPGVIDSFAPFSAPPSASYDSVPLSSHDSHSFESSLDLAGKPHLLETISHDEQSYNPTTSCSIEGSEYAAFRGSQDMERSYSSEEDKNFGKMRELINLNTMIHTISSVGDEAYGRSTHSYGKGRHNALSSSENISEEQEGQGTQHGSHGSHGYSFQQSTSSSTNPSNRSIPKLNFSTIARPLSILKPLEKKMDYDKTSIQKDKDIQSLSHLDESTSLTPIEFPHSIFSQDVLPKPGVKCDGSDGKFSPTLPDSTPRNEETSTSYNSHERIVNQQEPVESNAAVQIPPPLLYETNNLSSHQSTGSQGQGIQHSSTAVYSYSPHGTKHWSSYPYSDQDNENNSPHIVEEHIYPSSSPLAGFSMNLGKNNFEDIFCCKYRYYVEKNLRKNKSILDHYAANDEWMNVDKNKKKAEKLKRRMDKLRNCKKPVFPHADFFHLSIVPILLRLRDLSLKNSILMNISIHEQHEYDSLELIINSFFNLMPIMFSENPNILCLQALFSMDFSPQRLLFVLKKVENTVLNSFSNDQIPMAEFHHTSTGQLSSGRSSANLSSRTASLSDLSSSHRTGIPSQERYSDIYTVLMPQAMHEYRYFVSKCVNEITLQGSTRGSTKKKRTIAWRRINSYLKQLSHSFVQFWKILKDYSTRIHNTQEHINTEIRYIDNLQTQLNYQTKFKDDLLQSRIEVLSARSPENSKSDHFIFPSLQRHQGLQGDEEADSLVHEEEKDSIRGEDREFSDIYEDHIHSGLSEGSEHLSNSNSIEHQMMEARGHITRMEEELYDIRKGAMPKLSQKLKDIQKGIRVLDQMYEILLPSANVSVLRSYEFFCRFLVKDLTTARRAKEASDEILGISNEYGPAGSTATCDMTARGGCDDDANRFAPPVGLGVNNSILNNNNYIRSISTSVEATKSSGSTSTRREVDVQFAKSVSVVGRDSHPNPTGTTSKLLQSWKKSEEMLTNTQISSALSSSSLSKLSTLNTTGQQTSSRGKDNSVMFRLKDNDDESSVKSFQLQRRAFHREVSYAGSVGSAIGFGIGNDAMDNQKMIFFKSRPTSKKMWRIMFSFEDQLEEFVGIDIETLGLKLTHGVVGSMRSFVKSKMGVLMPSIGCPFFGILIVFLMVVSFLSISLVNLSVAHVNVESLIHMNTSIISTHELIVQMLNFPFVTSMSRLTSAAQSIINGVHCLLFECEITSSSDRLGYMPDLTSSSSSVSSISEVQGILGSYASLYTALITDNDDYLLSFPSYNNLNDLTSITPIVTDLFSDSVLRYQYSSFPTLADLPDVTEDVFEEDLDSMFQPMHSQVNYSSSSGDYKVVLIRGVEFLVDKYGNLIDFDFSDLSYDENFFMLSSIRYIHEIARGLEIFSNDYVLSPNLLSIQTRSITATQNGNIFSLIPDAYEIVSARSFFINPSFKGILKTTTNSLIPNLYSMLDHREEAVYEHFNSMKRQYLLIALVVIVGCACINFVFFVFPISKVQMNLDLMMGSLLHISPRNFCKLAKRMSKNAKKIKKKGFLERTPSTSAPTLAVSNSAKKNLGKAERKYNGASRGHSTSQTLNSAINQLSKIRTTQENHEQHKVPKIDIEKLTGFRGRIAGDLLTYHEKDGLSDTFRSDRRRFGPVLTAYSNPERFMTPSFTHMSLGPQALVDMSHISARDNGSRNSRIKGILRNGRVSETSSPRTLRGIQDPSPRDLNDQSDRESESEFVGGEISHVKEIRLDSQHTASAEIERYRVSSSSPQFTSIHGDVSKKRIHNFTKPFPSTFVVNPVKQEIDRIIMKGYNKFGTFSPTTHPLQTTQRGPGLSPSPITLPVPTASLLRSS</sequence>
<reference evidence="3" key="1">
    <citation type="submission" date="2022-03" db="EMBL/GenBank/DDBJ databases">
        <title>Draft genome sequence of Aduncisulcus paluster, a free-living microaerophilic Fornicata.</title>
        <authorList>
            <person name="Yuyama I."/>
            <person name="Kume K."/>
            <person name="Tamura T."/>
            <person name="Inagaki Y."/>
            <person name="Hashimoto T."/>
        </authorList>
    </citation>
    <scope>NUCLEOTIDE SEQUENCE</scope>
    <source>
        <strain evidence="3">NY0171</strain>
    </source>
</reference>
<gene>
    <name evidence="3" type="ORF">ADUPG1_011474</name>
</gene>
<feature type="compositionally biased region" description="Basic and acidic residues" evidence="1">
    <location>
        <begin position="414"/>
        <end position="429"/>
    </location>
</feature>
<feature type="region of interest" description="Disordered" evidence="1">
    <location>
        <begin position="2720"/>
        <end position="2774"/>
    </location>
</feature>
<feature type="compositionally biased region" description="Polar residues" evidence="1">
    <location>
        <begin position="100"/>
        <end position="111"/>
    </location>
</feature>
<feature type="transmembrane region" description="Helical" evidence="2">
    <location>
        <begin position="677"/>
        <end position="701"/>
    </location>
</feature>
<proteinExistence type="predicted"/>
<feature type="transmembrane region" description="Helical" evidence="2">
    <location>
        <begin position="631"/>
        <end position="657"/>
    </location>
</feature>
<name>A0ABQ5JVU3_9EUKA</name>
<feature type="compositionally biased region" description="Low complexity" evidence="1">
    <location>
        <begin position="193"/>
        <end position="214"/>
    </location>
</feature>
<feature type="transmembrane region" description="Helical" evidence="2">
    <location>
        <begin position="2171"/>
        <end position="2199"/>
    </location>
</feature>
<protein>
    <submittedName>
        <fullName evidence="3">Uncharacterized protein</fullName>
    </submittedName>
</protein>
<feature type="region of interest" description="Disordered" evidence="1">
    <location>
        <begin position="36"/>
        <end position="256"/>
    </location>
</feature>
<feature type="region of interest" description="Disordered" evidence="1">
    <location>
        <begin position="1367"/>
        <end position="1393"/>
    </location>
</feature>
<feature type="compositionally biased region" description="Low complexity" evidence="1">
    <location>
        <begin position="130"/>
        <end position="186"/>
    </location>
</feature>
<evidence type="ECO:0000256" key="2">
    <source>
        <dbReference type="SAM" id="Phobius"/>
    </source>
</evidence>
<feature type="region of interest" description="Disordered" evidence="1">
    <location>
        <begin position="760"/>
        <end position="795"/>
    </location>
</feature>
<feature type="compositionally biased region" description="Low complexity" evidence="1">
    <location>
        <begin position="1216"/>
        <end position="1245"/>
    </location>
</feature>
<feature type="region of interest" description="Disordered" evidence="1">
    <location>
        <begin position="907"/>
        <end position="927"/>
    </location>
</feature>
<feature type="transmembrane region" description="Helical" evidence="2">
    <location>
        <begin position="2517"/>
        <end position="2538"/>
    </location>
</feature>
<feature type="non-terminal residue" evidence="3">
    <location>
        <position position="2886"/>
    </location>
</feature>
<feature type="region of interest" description="Disordered" evidence="1">
    <location>
        <begin position="1314"/>
        <end position="1351"/>
    </location>
</feature>
<feature type="compositionally biased region" description="Basic and acidic residues" evidence="1">
    <location>
        <begin position="66"/>
        <end position="82"/>
    </location>
</feature>
<feature type="compositionally biased region" description="Basic and acidic residues" evidence="1">
    <location>
        <begin position="2755"/>
        <end position="2768"/>
    </location>
</feature>
<feature type="compositionally biased region" description="Low complexity" evidence="1">
    <location>
        <begin position="1373"/>
        <end position="1390"/>
    </location>
</feature>
<feature type="compositionally biased region" description="Polar residues" evidence="1">
    <location>
        <begin position="454"/>
        <end position="484"/>
    </location>
</feature>
<keyword evidence="2" id="KW-0812">Transmembrane</keyword>
<feature type="region of interest" description="Disordered" evidence="1">
    <location>
        <begin position="2601"/>
        <end position="2621"/>
    </location>
</feature>
<evidence type="ECO:0000313" key="3">
    <source>
        <dbReference type="EMBL" id="GKT19278.1"/>
    </source>
</evidence>
<comment type="caution">
    <text evidence="3">The sequence shown here is derived from an EMBL/GenBank/DDBJ whole genome shotgun (WGS) entry which is preliminary data.</text>
</comment>
<feature type="region of interest" description="Disordered" evidence="1">
    <location>
        <begin position="940"/>
        <end position="965"/>
    </location>
</feature>
<feature type="transmembrane region" description="Helical" evidence="2">
    <location>
        <begin position="598"/>
        <end position="619"/>
    </location>
</feature>
<feature type="compositionally biased region" description="Polar residues" evidence="1">
    <location>
        <begin position="1326"/>
        <end position="1351"/>
    </location>
</feature>
<accession>A0ABQ5JVU3</accession>
<feature type="compositionally biased region" description="Polar residues" evidence="1">
    <location>
        <begin position="221"/>
        <end position="237"/>
    </location>
</feature>
<dbReference type="EMBL" id="BQXS01012036">
    <property type="protein sequence ID" value="GKT19278.1"/>
    <property type="molecule type" value="Genomic_DNA"/>
</dbReference>
<keyword evidence="4" id="KW-1185">Reference proteome</keyword>
<feature type="region of interest" description="Disordered" evidence="1">
    <location>
        <begin position="814"/>
        <end position="836"/>
    </location>
</feature>
<feature type="compositionally biased region" description="Low complexity" evidence="1">
    <location>
        <begin position="36"/>
        <end position="45"/>
    </location>
</feature>
<feature type="transmembrane region" description="Helical" evidence="2">
    <location>
        <begin position="570"/>
        <end position="592"/>
    </location>
</feature>
<keyword evidence="2" id="KW-0472">Membrane</keyword>
<feature type="region of interest" description="Disordered" evidence="1">
    <location>
        <begin position="1"/>
        <end position="24"/>
    </location>
</feature>